<feature type="coiled-coil region" evidence="1">
    <location>
        <begin position="224"/>
        <end position="251"/>
    </location>
</feature>
<accession>A0A7D9K1X9</accession>
<feature type="region of interest" description="Disordered" evidence="2">
    <location>
        <begin position="24"/>
        <end position="84"/>
    </location>
</feature>
<organism evidence="3 4">
    <name type="scientific">Paramuricea clavata</name>
    <name type="common">Red gorgonian</name>
    <name type="synonym">Violescent sea-whip</name>
    <dbReference type="NCBI Taxonomy" id="317549"/>
    <lineage>
        <taxon>Eukaryota</taxon>
        <taxon>Metazoa</taxon>
        <taxon>Cnidaria</taxon>
        <taxon>Anthozoa</taxon>
        <taxon>Octocorallia</taxon>
        <taxon>Malacalcyonacea</taxon>
        <taxon>Plexauridae</taxon>
        <taxon>Paramuricea</taxon>
    </lineage>
</organism>
<evidence type="ECO:0000313" key="3">
    <source>
        <dbReference type="EMBL" id="CAB4040185.1"/>
    </source>
</evidence>
<gene>
    <name evidence="3" type="ORF">PACLA_8A006858</name>
</gene>
<dbReference type="PANTHER" id="PTHR47331:SF6">
    <property type="entry name" value="DOUBLECORTIN DOMAIN-CONTAINING PROTEIN"/>
    <property type="match status" value="1"/>
</dbReference>
<name>A0A7D9K1X9_PARCT</name>
<feature type="region of interest" description="Disordered" evidence="2">
    <location>
        <begin position="689"/>
        <end position="712"/>
    </location>
</feature>
<feature type="compositionally biased region" description="Polar residues" evidence="2">
    <location>
        <begin position="24"/>
        <end position="39"/>
    </location>
</feature>
<feature type="non-terminal residue" evidence="3">
    <location>
        <position position="969"/>
    </location>
</feature>
<dbReference type="Proteomes" id="UP001152795">
    <property type="component" value="Unassembled WGS sequence"/>
</dbReference>
<evidence type="ECO:0000313" key="4">
    <source>
        <dbReference type="Proteomes" id="UP001152795"/>
    </source>
</evidence>
<evidence type="ECO:0000256" key="2">
    <source>
        <dbReference type="SAM" id="MobiDB-lite"/>
    </source>
</evidence>
<keyword evidence="1" id="KW-0175">Coiled coil</keyword>
<dbReference type="AlphaFoldDB" id="A0A7D9K1X9"/>
<comment type="caution">
    <text evidence="3">The sequence shown here is derived from an EMBL/GenBank/DDBJ whole genome shotgun (WGS) entry which is preliminary data.</text>
</comment>
<dbReference type="EMBL" id="CACRXK020026425">
    <property type="protein sequence ID" value="CAB4040185.1"/>
    <property type="molecule type" value="Genomic_DNA"/>
</dbReference>
<dbReference type="PANTHER" id="PTHR47331">
    <property type="entry name" value="PHD-TYPE DOMAIN-CONTAINING PROTEIN"/>
    <property type="match status" value="1"/>
</dbReference>
<feature type="region of interest" description="Disordered" evidence="2">
    <location>
        <begin position="307"/>
        <end position="337"/>
    </location>
</feature>
<keyword evidence="4" id="KW-1185">Reference proteome</keyword>
<protein>
    <submittedName>
        <fullName evidence="3">Uncharacterized protein</fullName>
    </submittedName>
</protein>
<sequence>MADKTTVDNPEVGTLDTFLLQNTAENTVENTGQNEINSTKPDKASPETDENTLSVSTNDPSSRPKRSVKPTEKSIENRVQSDHSKLDKLWRNTSTAVGKLQETPDLLNQIKSHTSKVRSLFHEYHAVSLSLLEFLANLSDPKHQKEYETLHKLVNNRSEYIRTVINEANERKKELLLEINSVHHSRISRSSRSSATSSTAARALARAEATAALKKVEMQKWRSLRESQSAMEIQQQELALAQKKMEEKSRMESLRLEEEAAVAVAKAQAIDKELSLVDHQDPEHFDLPQDDPAERVQNYINSQRFEESNIGQDSSPPGPNHVISPQLPQNTNHPIREKPLNRRLDPAANSFIPQPQNSRTDPSTNAISSYIQFMARRELIANKIQRFDDNPRNFYGWKESFKNMIRDIHLSPSEELSLIIAYTSNESKKLAQRLRNAYINKPTEGVEILWQKLSQRFGSNAVITEVHLNKLKDLPKIGFRDNKKLQELGDLLLELQCAKNDGGYRGLRILDEPAYIKPVIAKLPGDIQSRWQKHAFRYKKQHAEVDYPPFSEFVTFIQELSLERNDPNLIIEIPEKKNTGMRNPSWRQEISVKKTGIEAQDRRVGHDPQPRNPTNWCIVHHKGHPLSKCRAFQAKPLDERTTILRKNRVCFRCIASCDHLAKDCKAKVVCTECGSNKHLAALHVDGEQRHGGEQVANKDQSDDGANPRQNQHAGEITTKCTEICGNSPGGKSCSKICLANIYVTGHPETKVKAYVVIDDQSNSSLAKSELLDRLNVHGQATSYSLRTCAGTTQIRGRCSKDLVVESVDGNKNHQLSNVIECNAIPDSKEEIPSPEVARAHPHLHEIVDKIPEIRGDVDILLLIGRNAPPLQKVHESRNGPRNAPWAQRLDLGWVIIGNACLDGAHTPKPSCYKTNVLESGRPSILSPCPNRFHIKEYTSTVSAVPCDENNHQRKETFENGNFDDGLAAK</sequence>
<feature type="compositionally biased region" description="Basic and acidic residues" evidence="2">
    <location>
        <begin position="69"/>
        <end position="84"/>
    </location>
</feature>
<evidence type="ECO:0000256" key="1">
    <source>
        <dbReference type="SAM" id="Coils"/>
    </source>
</evidence>
<dbReference type="OrthoDB" id="10068969at2759"/>
<feature type="compositionally biased region" description="Polar residues" evidence="2">
    <location>
        <begin position="51"/>
        <end position="61"/>
    </location>
</feature>
<reference evidence="3" key="1">
    <citation type="submission" date="2020-04" db="EMBL/GenBank/DDBJ databases">
        <authorList>
            <person name="Alioto T."/>
            <person name="Alioto T."/>
            <person name="Gomez Garrido J."/>
        </authorList>
    </citation>
    <scope>NUCLEOTIDE SEQUENCE</scope>
    <source>
        <strain evidence="3">A484AB</strain>
    </source>
</reference>
<proteinExistence type="predicted"/>